<organism evidence="6 7">
    <name type="scientific">Parvularcula bermudensis (strain ATCC BAA-594 / HTCC2503 / KCTC 12087)</name>
    <dbReference type="NCBI Taxonomy" id="314260"/>
    <lineage>
        <taxon>Bacteria</taxon>
        <taxon>Pseudomonadati</taxon>
        <taxon>Pseudomonadota</taxon>
        <taxon>Alphaproteobacteria</taxon>
        <taxon>Parvularculales</taxon>
        <taxon>Parvularculaceae</taxon>
        <taxon>Parvularcula</taxon>
    </lineage>
</organism>
<evidence type="ECO:0000313" key="6">
    <source>
        <dbReference type="EMBL" id="ADM08383.1"/>
    </source>
</evidence>
<dbReference type="SUPFAM" id="SSF46689">
    <property type="entry name" value="Homeodomain-like"/>
    <property type="match status" value="1"/>
</dbReference>
<evidence type="ECO:0000256" key="1">
    <source>
        <dbReference type="ARBA" id="ARBA00023015"/>
    </source>
</evidence>
<feature type="domain" description="HTH tetR-type" evidence="5">
    <location>
        <begin position="19"/>
        <end position="79"/>
    </location>
</feature>
<proteinExistence type="predicted"/>
<keyword evidence="3" id="KW-0804">Transcription</keyword>
<dbReference type="AlphaFoldDB" id="E0TBK8"/>
<dbReference type="InterPro" id="IPR023772">
    <property type="entry name" value="DNA-bd_HTH_TetR-type_CS"/>
</dbReference>
<dbReference type="PROSITE" id="PS01081">
    <property type="entry name" value="HTH_TETR_1"/>
    <property type="match status" value="1"/>
</dbReference>
<keyword evidence="7" id="KW-1185">Reference proteome</keyword>
<dbReference type="InterPro" id="IPR001647">
    <property type="entry name" value="HTH_TetR"/>
</dbReference>
<dbReference type="PANTHER" id="PTHR47506:SF1">
    <property type="entry name" value="HTH-TYPE TRANSCRIPTIONAL REGULATOR YJDC"/>
    <property type="match status" value="1"/>
</dbReference>
<protein>
    <submittedName>
        <fullName evidence="6">Transcriptional regulatory protein</fullName>
    </submittedName>
</protein>
<dbReference type="PROSITE" id="PS50977">
    <property type="entry name" value="HTH_TETR_2"/>
    <property type="match status" value="1"/>
</dbReference>
<dbReference type="Pfam" id="PF00440">
    <property type="entry name" value="TetR_N"/>
    <property type="match status" value="1"/>
</dbReference>
<dbReference type="eggNOG" id="COG1309">
    <property type="taxonomic scope" value="Bacteria"/>
</dbReference>
<dbReference type="RefSeq" id="WP_013299357.1">
    <property type="nucleotide sequence ID" value="NC_014414.1"/>
</dbReference>
<dbReference type="EMBL" id="CP002156">
    <property type="protein sequence ID" value="ADM08383.1"/>
    <property type="molecule type" value="Genomic_DNA"/>
</dbReference>
<dbReference type="OrthoDB" id="5292901at2"/>
<accession>E0TBK8</accession>
<reference evidence="6 7" key="2">
    <citation type="journal article" date="2011" name="J. Bacteriol.">
        <title>Complete genome sequence of strain HTCC2503T of Parvularcula bermudensis, the type species of the order "Parvularculales" in the class Alphaproteobacteria.</title>
        <authorList>
            <person name="Oh H.M."/>
            <person name="Kang I."/>
            <person name="Vergin K.L."/>
            <person name="Kang D."/>
            <person name="Rhee K.H."/>
            <person name="Giovannoni S.J."/>
            <person name="Cho J.C."/>
        </authorList>
    </citation>
    <scope>NUCLEOTIDE SEQUENCE [LARGE SCALE GENOMIC DNA]</scope>
    <source>
        <strain evidence="7">ATCC BAA-594 / HTCC2503 / KCTC 12087</strain>
    </source>
</reference>
<evidence type="ECO:0000313" key="7">
    <source>
        <dbReference type="Proteomes" id="UP000001302"/>
    </source>
</evidence>
<dbReference type="Proteomes" id="UP000001302">
    <property type="component" value="Chromosome"/>
</dbReference>
<dbReference type="PRINTS" id="PR00455">
    <property type="entry name" value="HTHTETR"/>
</dbReference>
<keyword evidence="2 4" id="KW-0238">DNA-binding</keyword>
<feature type="DNA-binding region" description="H-T-H motif" evidence="4">
    <location>
        <begin position="42"/>
        <end position="61"/>
    </location>
</feature>
<name>E0TBK8_PARBH</name>
<dbReference type="GO" id="GO:0003677">
    <property type="term" value="F:DNA binding"/>
    <property type="evidence" value="ECO:0007669"/>
    <property type="project" value="UniProtKB-UniRule"/>
</dbReference>
<dbReference type="InterPro" id="IPR009057">
    <property type="entry name" value="Homeodomain-like_sf"/>
</dbReference>
<dbReference type="KEGG" id="pbr:PB2503_01522"/>
<dbReference type="HOGENOM" id="CLU_069356_12_2_5"/>
<reference evidence="7" key="1">
    <citation type="submission" date="2010-08" db="EMBL/GenBank/DDBJ databases">
        <title>Genome sequence of Parvularcula bermudensis HTCC2503.</title>
        <authorList>
            <person name="Kang D.-M."/>
            <person name="Oh H.-M."/>
            <person name="Cho J.-C."/>
        </authorList>
    </citation>
    <scope>NUCLEOTIDE SEQUENCE [LARGE SCALE GENOMIC DNA]</scope>
    <source>
        <strain evidence="7">ATCC BAA-594 / HTCC2503 / KCTC 12087</strain>
    </source>
</reference>
<evidence type="ECO:0000256" key="4">
    <source>
        <dbReference type="PROSITE-ProRule" id="PRU00335"/>
    </source>
</evidence>
<dbReference type="Gene3D" id="1.10.357.10">
    <property type="entry name" value="Tetracycline Repressor, domain 2"/>
    <property type="match status" value="1"/>
</dbReference>
<gene>
    <name evidence="6" type="ordered locus">PB2503_01522</name>
</gene>
<evidence type="ECO:0000259" key="5">
    <source>
        <dbReference type="PROSITE" id="PS50977"/>
    </source>
</evidence>
<evidence type="ECO:0000256" key="3">
    <source>
        <dbReference type="ARBA" id="ARBA00023163"/>
    </source>
</evidence>
<keyword evidence="1" id="KW-0805">Transcription regulation</keyword>
<evidence type="ECO:0000256" key="2">
    <source>
        <dbReference type="ARBA" id="ARBA00023125"/>
    </source>
</evidence>
<sequence>MSGEHLSDQAEKGASEAARNGREALIASALSLVKERGYAALSVSAICKRAGVSAPSLYHHFGDKAGLLLALIEECLAQDATAMMSKIEGKEPPLQRLQRFIAIFREFFTGRTVDTATVVFAISQGRGESEAIANAVDKAQRAIVTFTAARFADILGMKDAQVFADLFLSFAAYLSQIAQTSAPDRDERLHRAVKHFERFFILGIGAERPEFLKDADFAAAHAKAASPQLA</sequence>
<dbReference type="STRING" id="314260.PB2503_01522"/>
<dbReference type="PANTHER" id="PTHR47506">
    <property type="entry name" value="TRANSCRIPTIONAL REGULATORY PROTEIN"/>
    <property type="match status" value="1"/>
</dbReference>